<keyword evidence="2 4" id="KW-0863">Zinc-finger</keyword>
<comment type="caution">
    <text evidence="7">The sequence shown here is derived from an EMBL/GenBank/DDBJ whole genome shotgun (WGS) entry which is preliminary data.</text>
</comment>
<dbReference type="InterPro" id="IPR006564">
    <property type="entry name" value="Znf_PMZ"/>
</dbReference>
<evidence type="ECO:0000256" key="2">
    <source>
        <dbReference type="ARBA" id="ARBA00022771"/>
    </source>
</evidence>
<evidence type="ECO:0000313" key="7">
    <source>
        <dbReference type="EMBL" id="KAJ1696649.1"/>
    </source>
</evidence>
<dbReference type="InterPro" id="IPR058594">
    <property type="entry name" value="PB1-like_dom_pln"/>
</dbReference>
<evidence type="ECO:0000313" key="8">
    <source>
        <dbReference type="Proteomes" id="UP001151287"/>
    </source>
</evidence>
<proteinExistence type="predicted"/>
<protein>
    <recommendedName>
        <fullName evidence="6">SWIM-type domain-containing protein</fullName>
    </recommendedName>
</protein>
<feature type="compositionally biased region" description="Basic residues" evidence="5">
    <location>
        <begin position="798"/>
        <end position="811"/>
    </location>
</feature>
<keyword evidence="8" id="KW-1185">Reference proteome</keyword>
<dbReference type="PANTHER" id="PTHR31973:SF191">
    <property type="entry name" value="OS05G0489400 PROTEIN"/>
    <property type="match status" value="1"/>
</dbReference>
<dbReference type="InterPro" id="IPR018289">
    <property type="entry name" value="MULE_transposase_dom"/>
</dbReference>
<name>A0A9Q0CNI4_9POAL</name>
<feature type="compositionally biased region" description="Pro residues" evidence="5">
    <location>
        <begin position="787"/>
        <end position="797"/>
    </location>
</feature>
<dbReference type="Pfam" id="PF10551">
    <property type="entry name" value="MULE"/>
    <property type="match status" value="1"/>
</dbReference>
<dbReference type="Pfam" id="PF26130">
    <property type="entry name" value="PB1-like"/>
    <property type="match status" value="1"/>
</dbReference>
<dbReference type="InterPro" id="IPR007527">
    <property type="entry name" value="Znf_SWIM"/>
</dbReference>
<feature type="compositionally biased region" description="Basic residues" evidence="5">
    <location>
        <begin position="832"/>
        <end position="842"/>
    </location>
</feature>
<evidence type="ECO:0000256" key="3">
    <source>
        <dbReference type="ARBA" id="ARBA00022833"/>
    </source>
</evidence>
<dbReference type="EMBL" id="JAMQYH010000002">
    <property type="protein sequence ID" value="KAJ1696649.1"/>
    <property type="molecule type" value="Genomic_DNA"/>
</dbReference>
<dbReference type="PROSITE" id="PS50966">
    <property type="entry name" value="ZF_SWIM"/>
    <property type="match status" value="1"/>
</dbReference>
<organism evidence="7 8">
    <name type="scientific">Rhynchospora breviuscula</name>
    <dbReference type="NCBI Taxonomy" id="2022672"/>
    <lineage>
        <taxon>Eukaryota</taxon>
        <taxon>Viridiplantae</taxon>
        <taxon>Streptophyta</taxon>
        <taxon>Embryophyta</taxon>
        <taxon>Tracheophyta</taxon>
        <taxon>Spermatophyta</taxon>
        <taxon>Magnoliopsida</taxon>
        <taxon>Liliopsida</taxon>
        <taxon>Poales</taxon>
        <taxon>Cyperaceae</taxon>
        <taxon>Cyperoideae</taxon>
        <taxon>Rhynchosporeae</taxon>
        <taxon>Rhynchospora</taxon>
    </lineage>
</organism>
<dbReference type="GO" id="GO:0008270">
    <property type="term" value="F:zinc ion binding"/>
    <property type="evidence" value="ECO:0007669"/>
    <property type="project" value="UniProtKB-KW"/>
</dbReference>
<dbReference type="PANTHER" id="PTHR31973">
    <property type="entry name" value="POLYPROTEIN, PUTATIVE-RELATED"/>
    <property type="match status" value="1"/>
</dbReference>
<keyword evidence="3" id="KW-0862">Zinc</keyword>
<gene>
    <name evidence="7" type="ORF">LUZ63_005161</name>
</gene>
<evidence type="ECO:0000256" key="5">
    <source>
        <dbReference type="SAM" id="MobiDB-lite"/>
    </source>
</evidence>
<feature type="region of interest" description="Disordered" evidence="5">
    <location>
        <begin position="787"/>
        <end position="848"/>
    </location>
</feature>
<evidence type="ECO:0000256" key="4">
    <source>
        <dbReference type="PROSITE-ProRule" id="PRU00325"/>
    </source>
</evidence>
<evidence type="ECO:0000256" key="1">
    <source>
        <dbReference type="ARBA" id="ARBA00022723"/>
    </source>
</evidence>
<reference evidence="7" key="1">
    <citation type="journal article" date="2022" name="Cell">
        <title>Repeat-based holocentromeres influence genome architecture and karyotype evolution.</title>
        <authorList>
            <person name="Hofstatter P.G."/>
            <person name="Thangavel G."/>
            <person name="Lux T."/>
            <person name="Neumann P."/>
            <person name="Vondrak T."/>
            <person name="Novak P."/>
            <person name="Zhang M."/>
            <person name="Costa L."/>
            <person name="Castellani M."/>
            <person name="Scott A."/>
            <person name="Toegelov H."/>
            <person name="Fuchs J."/>
            <person name="Mata-Sucre Y."/>
            <person name="Dias Y."/>
            <person name="Vanzela A.L.L."/>
            <person name="Huettel B."/>
            <person name="Almeida C.C.S."/>
            <person name="Simkova H."/>
            <person name="Souza G."/>
            <person name="Pedrosa-Harand A."/>
            <person name="Macas J."/>
            <person name="Mayer K.F.X."/>
            <person name="Houben A."/>
            <person name="Marques A."/>
        </authorList>
    </citation>
    <scope>NUCLEOTIDE SEQUENCE</scope>
    <source>
        <strain evidence="7">RhyBre1mFocal</strain>
    </source>
</reference>
<dbReference type="Pfam" id="PF03108">
    <property type="entry name" value="DBD_Tnp_Mut"/>
    <property type="match status" value="1"/>
</dbReference>
<dbReference type="AlphaFoldDB" id="A0A9Q0CNI4"/>
<dbReference type="InterPro" id="IPR004332">
    <property type="entry name" value="Transposase_MuDR"/>
</dbReference>
<dbReference type="Proteomes" id="UP001151287">
    <property type="component" value="Unassembled WGS sequence"/>
</dbReference>
<accession>A0A9Q0CNI4</accession>
<dbReference type="SMART" id="SM00575">
    <property type="entry name" value="ZnF_PMZ"/>
    <property type="match status" value="1"/>
</dbReference>
<evidence type="ECO:0000259" key="6">
    <source>
        <dbReference type="PROSITE" id="PS50966"/>
    </source>
</evidence>
<dbReference type="Pfam" id="PF04434">
    <property type="entry name" value="SWIM"/>
    <property type="match status" value="1"/>
</dbReference>
<feature type="domain" description="SWIM-type" evidence="6">
    <location>
        <begin position="714"/>
        <end position="746"/>
    </location>
</feature>
<keyword evidence="1" id="KW-0479">Metal-binding</keyword>
<dbReference type="OrthoDB" id="687310at2759"/>
<sequence length="848" mass="97442">MKNLQFLGDHQRDVAVELLLSLEVVVAELKMRHRKHFAEKPNYRPRDYLFTCEVHHGGTVHMEKEFTYTGCKKDYFDSIDPDEFSLLEFETMAEQLGYSKEFSVWCRTCGEKDPNPKLIMSDQELMAMIGKILKKNRVLQCFLHHKEVEVQGVHAENEVVVQGVEAGKKLVVEDVEADKEVEVEVEDDGSDFYDPNNDVEADDDDITFEENVIDDSIRRDWIVPYKSQSQTMPSEEDSDYAPSDVLISGGESDDDDTSRRYLEFNAVVDMSNPQFQIGMVFGSFDEFKSAIKEYAIKQRRNIHFKKNDTVRVKAICKNGCPWNIWASQMGNGTENVQVKTYNPSHTCSNEHNIKFLSVHWLVKKYLDTFRADPNWSLSGIQHRIRTDLYLEISRQKAWNVRSKALKIILGNEAKQYSRLNCYASELKKTNPGSTVVFDLRNSIFKRAYFCLAACKEGFLAGCRPIISLDGCFLKTRYGGQLLSAVAIDANDCIFPVAYAVVETENSESWRWFLQLVGNDLQMNNSHAWTFMSDRQKGLVPMLKSLFPSAEHRFCVRHLHGNYSDAGYKGKALKEYLWNAAMATYVADHDKKMKELQVFKAKAFEWLSTKPKPEWTKSHFSTQSKSDMLLNNLCEVFNKYIIDARDKPIITMLEMIRTKLMRRFQTKRDEMLKYNGSICPKIQKKLDRWKDESFKFNAIWNGEAKYQVTGLEGQFVVNIATSSCDCRRWDLTGIPCEHACASMKINGLKPEDYVHDCYKVETFLKIYNHAINPISGVEMWETSPLPQVLPPPIDPPKPGRPKKARHNKRWHGTKAGAPTASVDPSSAVDNSTRKKQPVKRKRSNVPSND</sequence>